<dbReference type="AlphaFoldDB" id="A0A517ZPA3"/>
<feature type="transmembrane region" description="Helical" evidence="4">
    <location>
        <begin position="130"/>
        <end position="148"/>
    </location>
</feature>
<keyword evidence="2" id="KW-0378">Hydrolase</keyword>
<dbReference type="EMBL" id="CP036276">
    <property type="protein sequence ID" value="QDU44312.1"/>
    <property type="molecule type" value="Genomic_DNA"/>
</dbReference>
<feature type="active site" description="Nucleophile" evidence="2">
    <location>
        <position position="479"/>
    </location>
</feature>
<organism evidence="6 7">
    <name type="scientific">Symmachiella dynata</name>
    <dbReference type="NCBI Taxonomy" id="2527995"/>
    <lineage>
        <taxon>Bacteria</taxon>
        <taxon>Pseudomonadati</taxon>
        <taxon>Planctomycetota</taxon>
        <taxon>Planctomycetia</taxon>
        <taxon>Planctomycetales</taxon>
        <taxon>Planctomycetaceae</taxon>
        <taxon>Symmachiella</taxon>
    </lineage>
</organism>
<evidence type="ECO:0000256" key="2">
    <source>
        <dbReference type="PROSITE-ProRule" id="PRU01161"/>
    </source>
</evidence>
<keyword evidence="1 2" id="KW-0443">Lipid metabolism</keyword>
<evidence type="ECO:0000256" key="4">
    <source>
        <dbReference type="SAM" id="Phobius"/>
    </source>
</evidence>
<dbReference type="PROSITE" id="PS51635">
    <property type="entry name" value="PNPLA"/>
    <property type="match status" value="1"/>
</dbReference>
<keyword evidence="7" id="KW-1185">Reference proteome</keyword>
<evidence type="ECO:0000313" key="7">
    <source>
        <dbReference type="Proteomes" id="UP000319383"/>
    </source>
</evidence>
<evidence type="ECO:0000259" key="5">
    <source>
        <dbReference type="PROSITE" id="PS51635"/>
    </source>
</evidence>
<dbReference type="KEGG" id="sdyn:Mal52_27910"/>
<gene>
    <name evidence="6" type="ORF">Mal52_27910</name>
</gene>
<sequence>MVDPIRENTSEQPPAASTPPPPSGDEETRRVGLAFLRLLFYTRFSLAAGIVLICLGVLPWVLPTPTITAVYIQSTPARMATLTWISFLAAAMVIMTFRTTLYNAAARFNDPSMKRFAENTTGWIWSIRRFSWLLVGLPIPFSSLAFTWSETKAADMANPFAFVAAMLIGFLVALQLLYFVAFMNRKLVTANVHDPRFFPFDFNRYWRRPEGSARLASKDETAAKANPLSGVSLRMGRWIAEILTKMRLNDGYVAETTVWVKRQEEVEPVKLRLQTVGHGPLILFTLILLIIQLLVLTFGQWAMRNIGWIPSDYGPFGTLFYLVGLLMVFIGIVPGMAFYLDRFRIPTSWFVAVVFFAATMIDWLFPSFFIDHTYPVAPAPIYVENQKAADGFDEDVDVEVSDHFLAVPITLEEVIEGWATRQKKLARPGEVPNRTFVVVTAAGGGIQASGWTTTVLSGLAEHPELHELVGGIGVVSAVSGGSVGALQFLTRYPELMDSFKEDDEQFRRLLLGDAIDQSTRSSLEAVGWGLLFPDTWRNFGIVRDPTYDRGWVQEQVWADRMNLRRFSEKGEPHFVTDWQRADWRLGHLAFRVKAGELPAVVFNAFSTTTGQRIWMAPFQLRGPDVDRLPLAYTEFAGALGMQMKLSTAARISASFPYVSPTCIANSYDHAALETAYHYSQHLLTNCHLADGGYTDNEGLLTALELIRQLDLYYDGHRDTCPFDQVLLLRIAPFPAPEQVKEAELDPLMASAIQKDPPYLQSMAGPALGLYRGRTVTQLERGDLEVDIFGNLFALRESFQEEILGLKSELKAHNGMHEAVDWQAVKMNVRQNPTTQQYELASADGNAEGNMAVELGRGLRFDHILVDFRVEREGNNVHPPLSWKLNSQQKQDLRKAWENWQRNKQLADLLAPDGETEVAKTPLTPVMFDATPSQWSPVQSNLPALKTAPNILKLKRKLHRGKKGSG</sequence>
<keyword evidence="4" id="KW-0472">Membrane</keyword>
<comment type="caution">
    <text evidence="2">Lacks conserved residue(s) required for the propagation of feature annotation.</text>
</comment>
<feature type="transmembrane region" description="Helical" evidence="4">
    <location>
        <begin position="281"/>
        <end position="299"/>
    </location>
</feature>
<evidence type="ECO:0000256" key="1">
    <source>
        <dbReference type="ARBA" id="ARBA00023098"/>
    </source>
</evidence>
<feature type="short sequence motif" description="DGA/G" evidence="2">
    <location>
        <begin position="690"/>
        <end position="692"/>
    </location>
</feature>
<feature type="transmembrane region" description="Helical" evidence="4">
    <location>
        <begin position="160"/>
        <end position="181"/>
    </location>
</feature>
<dbReference type="GO" id="GO:0016787">
    <property type="term" value="F:hydrolase activity"/>
    <property type="evidence" value="ECO:0007669"/>
    <property type="project" value="UniProtKB-UniRule"/>
</dbReference>
<dbReference type="InterPro" id="IPR016035">
    <property type="entry name" value="Acyl_Trfase/lysoPLipase"/>
</dbReference>
<dbReference type="GO" id="GO:0016042">
    <property type="term" value="P:lipid catabolic process"/>
    <property type="evidence" value="ECO:0007669"/>
    <property type="project" value="UniProtKB-UniRule"/>
</dbReference>
<proteinExistence type="predicted"/>
<dbReference type="SUPFAM" id="SSF52151">
    <property type="entry name" value="FabD/lysophospholipase-like"/>
    <property type="match status" value="1"/>
</dbReference>
<keyword evidence="4" id="KW-0812">Transmembrane</keyword>
<feature type="transmembrane region" description="Helical" evidence="4">
    <location>
        <begin position="319"/>
        <end position="340"/>
    </location>
</feature>
<name>A0A517ZPA3_9PLAN</name>
<evidence type="ECO:0000313" key="6">
    <source>
        <dbReference type="EMBL" id="QDU44312.1"/>
    </source>
</evidence>
<feature type="active site" description="Proton acceptor" evidence="2">
    <location>
        <position position="690"/>
    </location>
</feature>
<protein>
    <recommendedName>
        <fullName evidence="5">PNPLA domain-containing protein</fullName>
    </recommendedName>
</protein>
<feature type="transmembrane region" description="Helical" evidence="4">
    <location>
        <begin position="347"/>
        <end position="365"/>
    </location>
</feature>
<feature type="region of interest" description="Disordered" evidence="3">
    <location>
        <begin position="1"/>
        <end position="27"/>
    </location>
</feature>
<accession>A0A517ZPA3</accession>
<evidence type="ECO:0000256" key="3">
    <source>
        <dbReference type="SAM" id="MobiDB-lite"/>
    </source>
</evidence>
<feature type="transmembrane region" description="Helical" evidence="4">
    <location>
        <begin position="82"/>
        <end position="105"/>
    </location>
</feature>
<reference evidence="6 7" key="1">
    <citation type="submission" date="2019-02" db="EMBL/GenBank/DDBJ databases">
        <title>Deep-cultivation of Planctomycetes and their phenomic and genomic characterization uncovers novel biology.</title>
        <authorList>
            <person name="Wiegand S."/>
            <person name="Jogler M."/>
            <person name="Boedeker C."/>
            <person name="Pinto D."/>
            <person name="Vollmers J."/>
            <person name="Rivas-Marin E."/>
            <person name="Kohn T."/>
            <person name="Peeters S.H."/>
            <person name="Heuer A."/>
            <person name="Rast P."/>
            <person name="Oberbeckmann S."/>
            <person name="Bunk B."/>
            <person name="Jeske O."/>
            <person name="Meyerdierks A."/>
            <person name="Storesund J.E."/>
            <person name="Kallscheuer N."/>
            <person name="Luecker S."/>
            <person name="Lage O.M."/>
            <person name="Pohl T."/>
            <person name="Merkel B.J."/>
            <person name="Hornburger P."/>
            <person name="Mueller R.-W."/>
            <person name="Bruemmer F."/>
            <person name="Labrenz M."/>
            <person name="Spormann A.M."/>
            <person name="Op den Camp H."/>
            <person name="Overmann J."/>
            <person name="Amann R."/>
            <person name="Jetten M.S.M."/>
            <person name="Mascher T."/>
            <person name="Medema M.H."/>
            <person name="Devos D.P."/>
            <person name="Kaster A.-K."/>
            <person name="Ovreas L."/>
            <person name="Rohde M."/>
            <person name="Galperin M.Y."/>
            <person name="Jogler C."/>
        </authorList>
    </citation>
    <scope>NUCLEOTIDE SEQUENCE [LARGE SCALE GENOMIC DNA]</scope>
    <source>
        <strain evidence="6 7">Mal52</strain>
    </source>
</reference>
<keyword evidence="2" id="KW-0442">Lipid degradation</keyword>
<keyword evidence="4" id="KW-1133">Transmembrane helix</keyword>
<dbReference type="InterPro" id="IPR002641">
    <property type="entry name" value="PNPLA_dom"/>
</dbReference>
<dbReference type="RefSeq" id="WP_145376690.1">
    <property type="nucleotide sequence ID" value="NZ_CP036276.1"/>
</dbReference>
<feature type="transmembrane region" description="Helical" evidence="4">
    <location>
        <begin position="38"/>
        <end position="62"/>
    </location>
</feature>
<dbReference type="Proteomes" id="UP000319383">
    <property type="component" value="Chromosome"/>
</dbReference>
<feature type="domain" description="PNPLA" evidence="5">
    <location>
        <begin position="440"/>
        <end position="703"/>
    </location>
</feature>